<dbReference type="Pfam" id="PF05970">
    <property type="entry name" value="PIF1"/>
    <property type="match status" value="1"/>
</dbReference>
<protein>
    <recommendedName>
        <fullName evidence="1">ATP-dependent DNA helicase</fullName>
        <ecNumber evidence="1">5.6.2.3</ecNumber>
    </recommendedName>
</protein>
<reference evidence="3" key="2">
    <citation type="submission" date="2023-06" db="EMBL/GenBank/DDBJ databases">
        <authorList>
            <person name="Ma L."/>
            <person name="Liu K.-W."/>
            <person name="Li Z."/>
            <person name="Hsiao Y.-Y."/>
            <person name="Qi Y."/>
            <person name="Fu T."/>
            <person name="Tang G."/>
            <person name="Zhang D."/>
            <person name="Sun W.-H."/>
            <person name="Liu D.-K."/>
            <person name="Li Y."/>
            <person name="Chen G.-Z."/>
            <person name="Liu X.-D."/>
            <person name="Liao X.-Y."/>
            <person name="Jiang Y.-T."/>
            <person name="Yu X."/>
            <person name="Hao Y."/>
            <person name="Huang J."/>
            <person name="Zhao X.-W."/>
            <person name="Ke S."/>
            <person name="Chen Y.-Y."/>
            <person name="Wu W.-L."/>
            <person name="Hsu J.-L."/>
            <person name="Lin Y.-F."/>
            <person name="Huang M.-D."/>
            <person name="Li C.-Y."/>
            <person name="Huang L."/>
            <person name="Wang Z.-W."/>
            <person name="Zhao X."/>
            <person name="Zhong W.-Y."/>
            <person name="Peng D.-H."/>
            <person name="Ahmad S."/>
            <person name="Lan S."/>
            <person name="Zhang J.-S."/>
            <person name="Tsai W.-C."/>
            <person name="Van De Peer Y."/>
            <person name="Liu Z.-J."/>
        </authorList>
    </citation>
    <scope>NUCLEOTIDE SEQUENCE</scope>
    <source>
        <strain evidence="3">CP</strain>
        <tissue evidence="3">Leaves</tissue>
    </source>
</reference>
<feature type="domain" description="DNA helicase Pif1-like DEAD-box helicase" evidence="2">
    <location>
        <begin position="25"/>
        <end position="152"/>
    </location>
</feature>
<dbReference type="GO" id="GO:0000723">
    <property type="term" value="P:telomere maintenance"/>
    <property type="evidence" value="ECO:0007669"/>
    <property type="project" value="InterPro"/>
</dbReference>
<comment type="cofactor">
    <cofactor evidence="1">
        <name>Mg(2+)</name>
        <dbReference type="ChEBI" id="CHEBI:18420"/>
    </cofactor>
</comment>
<keyword evidence="1" id="KW-0347">Helicase</keyword>
<dbReference type="EC" id="5.6.2.3" evidence="1"/>
<reference evidence="3" key="1">
    <citation type="journal article" date="2023" name="Nat. Commun.">
        <title>Diploid and tetraploid genomes of Acorus and the evolution of monocots.</title>
        <authorList>
            <person name="Ma L."/>
            <person name="Liu K.W."/>
            <person name="Li Z."/>
            <person name="Hsiao Y.Y."/>
            <person name="Qi Y."/>
            <person name="Fu T."/>
            <person name="Tang G.D."/>
            <person name="Zhang D."/>
            <person name="Sun W.H."/>
            <person name="Liu D.K."/>
            <person name="Li Y."/>
            <person name="Chen G.Z."/>
            <person name="Liu X.D."/>
            <person name="Liao X.Y."/>
            <person name="Jiang Y.T."/>
            <person name="Yu X."/>
            <person name="Hao Y."/>
            <person name="Huang J."/>
            <person name="Zhao X.W."/>
            <person name="Ke S."/>
            <person name="Chen Y.Y."/>
            <person name="Wu W.L."/>
            <person name="Hsu J.L."/>
            <person name="Lin Y.F."/>
            <person name="Huang M.D."/>
            <person name="Li C.Y."/>
            <person name="Huang L."/>
            <person name="Wang Z.W."/>
            <person name="Zhao X."/>
            <person name="Zhong W.Y."/>
            <person name="Peng D.H."/>
            <person name="Ahmad S."/>
            <person name="Lan S."/>
            <person name="Zhang J.S."/>
            <person name="Tsai W.C."/>
            <person name="Van de Peer Y."/>
            <person name="Liu Z.J."/>
        </authorList>
    </citation>
    <scope>NUCLEOTIDE SEQUENCE</scope>
    <source>
        <strain evidence="3">CP</strain>
    </source>
</reference>
<comment type="caution">
    <text evidence="3">The sequence shown here is derived from an EMBL/GenBank/DDBJ whole genome shotgun (WGS) entry which is preliminary data.</text>
</comment>
<dbReference type="GO" id="GO:0005524">
    <property type="term" value="F:ATP binding"/>
    <property type="evidence" value="ECO:0007669"/>
    <property type="project" value="UniProtKB-KW"/>
</dbReference>
<name>A0AAV9DMN9_ACOCL</name>
<comment type="similarity">
    <text evidence="1">Belongs to the helicase family.</text>
</comment>
<dbReference type="SUPFAM" id="SSF52540">
    <property type="entry name" value="P-loop containing nucleoside triphosphate hydrolases"/>
    <property type="match status" value="1"/>
</dbReference>
<dbReference type="AlphaFoldDB" id="A0AAV9DMN9"/>
<dbReference type="GO" id="GO:0006310">
    <property type="term" value="P:DNA recombination"/>
    <property type="evidence" value="ECO:0007669"/>
    <property type="project" value="UniProtKB-KW"/>
</dbReference>
<gene>
    <name evidence="3" type="ORF">QJS10_CPB12g00580</name>
</gene>
<dbReference type="InterPro" id="IPR027417">
    <property type="entry name" value="P-loop_NTPase"/>
</dbReference>
<dbReference type="Gene3D" id="3.40.50.300">
    <property type="entry name" value="P-loop containing nucleotide triphosphate hydrolases"/>
    <property type="match status" value="1"/>
</dbReference>
<evidence type="ECO:0000313" key="3">
    <source>
        <dbReference type="EMBL" id="KAK1302389.1"/>
    </source>
</evidence>
<keyword evidence="1" id="KW-0067">ATP-binding</keyword>
<keyword evidence="1" id="KW-0378">Hydrolase</keyword>
<evidence type="ECO:0000313" key="4">
    <source>
        <dbReference type="Proteomes" id="UP001180020"/>
    </source>
</evidence>
<accession>A0AAV9DMN9</accession>
<keyword evidence="4" id="KW-1185">Reference proteome</keyword>
<keyword evidence="1" id="KW-0547">Nucleotide-binding</keyword>
<dbReference type="GO" id="GO:0043139">
    <property type="term" value="F:5'-3' DNA helicase activity"/>
    <property type="evidence" value="ECO:0007669"/>
    <property type="project" value="UniProtKB-EC"/>
</dbReference>
<dbReference type="GO" id="GO:0006281">
    <property type="term" value="P:DNA repair"/>
    <property type="evidence" value="ECO:0007669"/>
    <property type="project" value="UniProtKB-KW"/>
</dbReference>
<comment type="catalytic activity">
    <reaction evidence="1">
        <text>ATP + H2O = ADP + phosphate + H(+)</text>
        <dbReference type="Rhea" id="RHEA:13065"/>
        <dbReference type="ChEBI" id="CHEBI:15377"/>
        <dbReference type="ChEBI" id="CHEBI:15378"/>
        <dbReference type="ChEBI" id="CHEBI:30616"/>
        <dbReference type="ChEBI" id="CHEBI:43474"/>
        <dbReference type="ChEBI" id="CHEBI:456216"/>
        <dbReference type="EC" id="5.6.2.3"/>
    </reaction>
</comment>
<sequence length="165" mass="18929">MELSSQELPPPPCHLHPPQHPPQLSFADIGTQSFANAVLHDVLLRNCLVARCWTAAKAFVIDEVSMINGQLFNILETIVRNVWHRQFDDEWERIQIIASGDFFQLPLIKFPNPDKEFAFKADLQVDLSHAFRKLDVKLIELLQCIHLSCCDLDQLRLLCTQSNQV</sequence>
<keyword evidence="1" id="KW-0233">DNA recombination</keyword>
<dbReference type="EMBL" id="JAUJYO010000012">
    <property type="protein sequence ID" value="KAK1302389.1"/>
    <property type="molecule type" value="Genomic_DNA"/>
</dbReference>
<evidence type="ECO:0000259" key="2">
    <source>
        <dbReference type="Pfam" id="PF05970"/>
    </source>
</evidence>
<keyword evidence="1" id="KW-0227">DNA damage</keyword>
<evidence type="ECO:0000256" key="1">
    <source>
        <dbReference type="RuleBase" id="RU363044"/>
    </source>
</evidence>
<dbReference type="GO" id="GO:0016787">
    <property type="term" value="F:hydrolase activity"/>
    <property type="evidence" value="ECO:0007669"/>
    <property type="project" value="UniProtKB-KW"/>
</dbReference>
<dbReference type="Proteomes" id="UP001180020">
    <property type="component" value="Unassembled WGS sequence"/>
</dbReference>
<dbReference type="InterPro" id="IPR010285">
    <property type="entry name" value="DNA_helicase_pif1-like_DEAD"/>
</dbReference>
<organism evidence="3 4">
    <name type="scientific">Acorus calamus</name>
    <name type="common">Sweet flag</name>
    <dbReference type="NCBI Taxonomy" id="4465"/>
    <lineage>
        <taxon>Eukaryota</taxon>
        <taxon>Viridiplantae</taxon>
        <taxon>Streptophyta</taxon>
        <taxon>Embryophyta</taxon>
        <taxon>Tracheophyta</taxon>
        <taxon>Spermatophyta</taxon>
        <taxon>Magnoliopsida</taxon>
        <taxon>Liliopsida</taxon>
        <taxon>Acoraceae</taxon>
        <taxon>Acorus</taxon>
    </lineage>
</organism>
<proteinExistence type="inferred from homology"/>
<keyword evidence="1" id="KW-0234">DNA repair</keyword>